<reference evidence="4 5" key="1">
    <citation type="submission" date="2020-06" db="EMBL/GenBank/DDBJ databases">
        <authorList>
            <person name="Li R."/>
            <person name="Bekaert M."/>
        </authorList>
    </citation>
    <scope>NUCLEOTIDE SEQUENCE [LARGE SCALE GENOMIC DNA]</scope>
    <source>
        <strain evidence="5">wild</strain>
    </source>
</reference>
<feature type="compositionally biased region" description="Low complexity" evidence="1">
    <location>
        <begin position="966"/>
        <end position="983"/>
    </location>
</feature>
<evidence type="ECO:0000313" key="5">
    <source>
        <dbReference type="Proteomes" id="UP000507470"/>
    </source>
</evidence>
<feature type="region of interest" description="Disordered" evidence="1">
    <location>
        <begin position="612"/>
        <end position="676"/>
    </location>
</feature>
<keyword evidence="2" id="KW-1133">Transmembrane helix</keyword>
<dbReference type="OrthoDB" id="10475447at2759"/>
<evidence type="ECO:0000313" key="4">
    <source>
        <dbReference type="EMBL" id="CAC5391755.1"/>
    </source>
</evidence>
<feature type="compositionally biased region" description="Polar residues" evidence="1">
    <location>
        <begin position="313"/>
        <end position="325"/>
    </location>
</feature>
<keyword evidence="3" id="KW-0732">Signal</keyword>
<feature type="compositionally biased region" description="Polar residues" evidence="1">
    <location>
        <begin position="342"/>
        <end position="355"/>
    </location>
</feature>
<feature type="compositionally biased region" description="Polar residues" evidence="1">
    <location>
        <begin position="612"/>
        <end position="622"/>
    </location>
</feature>
<dbReference type="Proteomes" id="UP000507470">
    <property type="component" value="Unassembled WGS sequence"/>
</dbReference>
<evidence type="ECO:0008006" key="6">
    <source>
        <dbReference type="Google" id="ProtNLM"/>
    </source>
</evidence>
<name>A0A6J8C5N8_MYTCO</name>
<feature type="transmembrane region" description="Helical" evidence="2">
    <location>
        <begin position="1182"/>
        <end position="1208"/>
    </location>
</feature>
<feature type="region of interest" description="Disordered" evidence="1">
    <location>
        <begin position="918"/>
        <end position="954"/>
    </location>
</feature>
<feature type="region of interest" description="Disordered" evidence="1">
    <location>
        <begin position="556"/>
        <end position="583"/>
    </location>
</feature>
<accession>A0A6J8C5N8</accession>
<evidence type="ECO:0000256" key="1">
    <source>
        <dbReference type="SAM" id="MobiDB-lite"/>
    </source>
</evidence>
<feature type="compositionally biased region" description="Low complexity" evidence="1">
    <location>
        <begin position="326"/>
        <end position="337"/>
    </location>
</feature>
<feature type="region of interest" description="Disordered" evidence="1">
    <location>
        <begin position="966"/>
        <end position="985"/>
    </location>
</feature>
<evidence type="ECO:0000256" key="3">
    <source>
        <dbReference type="SAM" id="SignalP"/>
    </source>
</evidence>
<keyword evidence="5" id="KW-1185">Reference proteome</keyword>
<feature type="chain" id="PRO_5027118269" description="EGF-like domain-containing protein" evidence="3">
    <location>
        <begin position="17"/>
        <end position="1315"/>
    </location>
</feature>
<feature type="region of interest" description="Disordered" evidence="1">
    <location>
        <begin position="397"/>
        <end position="446"/>
    </location>
</feature>
<organism evidence="4 5">
    <name type="scientific">Mytilus coruscus</name>
    <name type="common">Sea mussel</name>
    <dbReference type="NCBI Taxonomy" id="42192"/>
    <lineage>
        <taxon>Eukaryota</taxon>
        <taxon>Metazoa</taxon>
        <taxon>Spiralia</taxon>
        <taxon>Lophotrochozoa</taxon>
        <taxon>Mollusca</taxon>
        <taxon>Bivalvia</taxon>
        <taxon>Autobranchia</taxon>
        <taxon>Pteriomorphia</taxon>
        <taxon>Mytilida</taxon>
        <taxon>Mytiloidea</taxon>
        <taxon>Mytilidae</taxon>
        <taxon>Mytilinae</taxon>
        <taxon>Mytilus</taxon>
    </lineage>
</organism>
<proteinExistence type="predicted"/>
<sequence>MIKAVVFACFVAFVCAQHHGGGNHNPPHHPHPDNKQCHNDADCSGCVTNTTGYCNLQDNLCYCRPVTAKRAACHNGHQCSCPDGQNGVCNAQGHCECGDHPVGKRAVHVGSHCGQKSDCAGLDCAGQDYDCINMKCACHDNSLRVFTEESNNVSIKVSNNGTSNTKGQTAQSSTHTTLTKVPTKEPKLIAGAQETGTTTKLSPTSPVNTKNTFEVKESTYFSILSKIYSNPTVKTIQPTNATTGAEQVTLSSMALSKLSTKPKIIVTDASNMTNEAITKHIILTSLSNHNDSGTSSLSVQVTKIRTITPVPSSTVISNMSTSAHPSSTVKTTGSKSSDLTHGRTTNQSTGTTQLHTEVVTPPPTATGEPRKSTSKQSTRTTATTKFGVYLTTGGVFQTTYSSPKPDTTLSESKTLTTPNKTKVQAANSQISSSKGTSRGKQPTETVNTTDNFFNAITSTISSSKKEIYSSKTWTTATKNALSHKNITEDTTTQEFTRTILLSKTTPTSKPHIPSITPSVKWSYTPTPSVTSTKTPTTIQTFATGLSMATNGSMKHATTKETEKAPLTTIPSTLSGSSTSVSNTTLTSQSNVISTNTPDVSTEGTETTALSNQTNIFGRSTIDTTHRGTGKSNLTTQESGKTSVSVDTTQSTETTKVPTTSKLQSTSTEPPQSLTTSLSLDISTLQSASGTEKQQSSQQTTIKIKSSNEITISPPSSTTYIENGLNNSSNGITTHEPSPTITSMERSNLTSTNDIPTQPPLTTISMEKSNPTSASEITTQALLSTTFVDTNILNRTSEITTHYSLSKTNILNSTIQPLLQTTPVDNLNSTSEITMQSSPTTTSVETRNLNFTSGITKQSSPQTTSMEIQNLKSTKGITTQSSSSKTSVEKYNLNSISGITTHLPPPTTSVITTNHTSVSGITKQSLPPTTSVETSTFKPANLSTEQPSSSTIKSVKTSHHKSTYGITTLPPLSTSQPPSSETTLFTTSTQQLKTVTKKRTLTPTVKSTTHPSTTQLLSTETPYIKTSKVSSTNELTTQPPTISMKTNKYNSTYVTTKQSPSSASTVITTSKTKAVKLSNTATTTTETKNATNQSIQITKPFSSPSHNPINGKSTTTVGPCKNPFSVIQGGCRKPCDEDDVSCGSSGKCYIDDDKLTICVCNTDDGLFQHSGDKCDVREMKSKYVITIAAGGAGGIILIVLFIVCGCWCWRRTRNTSYASEWDSLHDYRVSGRNVQYIDGYKTDGTFGKGKDNPAYDKYYREGDFTENDKKDIVISPENIVNRDEMSRKDPYTHENSSFLYVGIAFCYMIQIKTNQK</sequence>
<protein>
    <recommendedName>
        <fullName evidence="6">EGF-like domain-containing protein</fullName>
    </recommendedName>
</protein>
<feature type="region of interest" description="Disordered" evidence="1">
    <location>
        <begin position="313"/>
        <end position="380"/>
    </location>
</feature>
<dbReference type="EMBL" id="CACVKT020004827">
    <property type="protein sequence ID" value="CAC5391755.1"/>
    <property type="molecule type" value="Genomic_DNA"/>
</dbReference>
<feature type="compositionally biased region" description="Low complexity" evidence="1">
    <location>
        <begin position="566"/>
        <end position="583"/>
    </location>
</feature>
<keyword evidence="2" id="KW-0812">Transmembrane</keyword>
<feature type="signal peptide" evidence="3">
    <location>
        <begin position="1"/>
        <end position="16"/>
    </location>
</feature>
<gene>
    <name evidence="4" type="ORF">MCOR_26747</name>
</gene>
<evidence type="ECO:0000256" key="2">
    <source>
        <dbReference type="SAM" id="Phobius"/>
    </source>
</evidence>
<keyword evidence="2" id="KW-0472">Membrane</keyword>
<feature type="compositionally biased region" description="Polar residues" evidence="1">
    <location>
        <begin position="629"/>
        <end position="671"/>
    </location>
</feature>
<feature type="region of interest" description="Disordered" evidence="1">
    <location>
        <begin position="728"/>
        <end position="761"/>
    </location>
</feature>